<keyword evidence="3" id="KW-1185">Reference proteome</keyword>
<dbReference type="PANTHER" id="PTHR33701:SF2">
    <property type="entry name" value="TRANSMEMBRANE PROTEIN"/>
    <property type="match status" value="1"/>
</dbReference>
<protein>
    <submittedName>
        <fullName evidence="2">Polycomb group protein Pc-like</fullName>
    </submittedName>
</protein>
<dbReference type="AlphaFoldDB" id="A0A834SP83"/>
<reference evidence="2" key="1">
    <citation type="submission" date="2020-09" db="EMBL/GenBank/DDBJ databases">
        <title>Genome-Enabled Discovery of Anthraquinone Biosynthesis in Senna tora.</title>
        <authorList>
            <person name="Kang S.-H."/>
            <person name="Pandey R.P."/>
            <person name="Lee C.-M."/>
            <person name="Sim J.-S."/>
            <person name="Jeong J.-T."/>
            <person name="Choi B.-S."/>
            <person name="Jung M."/>
            <person name="Ginzburg D."/>
            <person name="Zhao K."/>
            <person name="Won S.Y."/>
            <person name="Oh T.-J."/>
            <person name="Yu Y."/>
            <person name="Kim N.-H."/>
            <person name="Lee O.R."/>
            <person name="Lee T.-H."/>
            <person name="Bashyal P."/>
            <person name="Kim T.-S."/>
            <person name="Lee W.-H."/>
            <person name="Kawkins C."/>
            <person name="Kim C.-K."/>
            <person name="Kim J.S."/>
            <person name="Ahn B.O."/>
            <person name="Rhee S.Y."/>
            <person name="Sohng J.K."/>
        </authorList>
    </citation>
    <scope>NUCLEOTIDE SEQUENCE</scope>
    <source>
        <tissue evidence="2">Leaf</tissue>
    </source>
</reference>
<name>A0A834SP83_9FABA</name>
<organism evidence="2 3">
    <name type="scientific">Senna tora</name>
    <dbReference type="NCBI Taxonomy" id="362788"/>
    <lineage>
        <taxon>Eukaryota</taxon>
        <taxon>Viridiplantae</taxon>
        <taxon>Streptophyta</taxon>
        <taxon>Embryophyta</taxon>
        <taxon>Tracheophyta</taxon>
        <taxon>Spermatophyta</taxon>
        <taxon>Magnoliopsida</taxon>
        <taxon>eudicotyledons</taxon>
        <taxon>Gunneridae</taxon>
        <taxon>Pentapetalae</taxon>
        <taxon>rosids</taxon>
        <taxon>fabids</taxon>
        <taxon>Fabales</taxon>
        <taxon>Fabaceae</taxon>
        <taxon>Caesalpinioideae</taxon>
        <taxon>Cassia clade</taxon>
        <taxon>Senna</taxon>
    </lineage>
</organism>
<evidence type="ECO:0000313" key="3">
    <source>
        <dbReference type="Proteomes" id="UP000634136"/>
    </source>
</evidence>
<accession>A0A834SP83</accession>
<feature type="compositionally biased region" description="Low complexity" evidence="1">
    <location>
        <begin position="108"/>
        <end position="117"/>
    </location>
</feature>
<evidence type="ECO:0000256" key="1">
    <source>
        <dbReference type="SAM" id="MobiDB-lite"/>
    </source>
</evidence>
<dbReference type="OrthoDB" id="1939750at2759"/>
<dbReference type="Proteomes" id="UP000634136">
    <property type="component" value="Unassembled WGS sequence"/>
</dbReference>
<dbReference type="EMBL" id="JAAIUW010000013">
    <property type="protein sequence ID" value="KAF7804512.1"/>
    <property type="molecule type" value="Genomic_DNA"/>
</dbReference>
<dbReference type="PANTHER" id="PTHR33701">
    <property type="entry name" value="TRANSMEMBRANE PROTEIN"/>
    <property type="match status" value="1"/>
</dbReference>
<feature type="compositionally biased region" description="Basic and acidic residues" evidence="1">
    <location>
        <begin position="190"/>
        <end position="205"/>
    </location>
</feature>
<feature type="compositionally biased region" description="Polar residues" evidence="1">
    <location>
        <begin position="159"/>
        <end position="172"/>
    </location>
</feature>
<sequence>MTSCCAQITQNVHPIAATVSVNHDPQWSGKKMEGDEGFNTVECLRGRLLAERQASRVAKQEAESMDYKLVELEKRLRYEIKLRERAERKLRKLKNKLESLRNSCSSEKSEISCSSASRDSEASETKPPTTTNPSVSENTMHNDSEPPTPIARDYDSRATHNSNSDCSFSQDPNPLDLNHDESSSSSSKSSSKDSNSEDLKNDESRQSSLSSKTSVTEYEEEDDDDRNFIDISLAIVPVKFAETRNVKAVNESVIEALEALRHAREKLVCSIGARHTIKVGPT</sequence>
<proteinExistence type="predicted"/>
<feature type="region of interest" description="Disordered" evidence="1">
    <location>
        <begin position="108"/>
        <end position="222"/>
    </location>
</feature>
<gene>
    <name evidence="2" type="ORF">G2W53_043623</name>
</gene>
<feature type="compositionally biased region" description="Polar residues" evidence="1">
    <location>
        <begin position="126"/>
        <end position="141"/>
    </location>
</feature>
<comment type="caution">
    <text evidence="2">The sequence shown here is derived from an EMBL/GenBank/DDBJ whole genome shotgun (WGS) entry which is preliminary data.</text>
</comment>
<evidence type="ECO:0000313" key="2">
    <source>
        <dbReference type="EMBL" id="KAF7804512.1"/>
    </source>
</evidence>
<feature type="compositionally biased region" description="Polar residues" evidence="1">
    <location>
        <begin position="206"/>
        <end position="216"/>
    </location>
</feature>